<dbReference type="RefSeq" id="WP_088920315.1">
    <property type="nucleotide sequence ID" value="NZ_CP018632.1"/>
</dbReference>
<dbReference type="Pfam" id="PF13509">
    <property type="entry name" value="S1_2"/>
    <property type="match status" value="2"/>
</dbReference>
<dbReference type="Gene3D" id="1.10.10.10">
    <property type="entry name" value="Winged helix-like DNA-binding domain superfamily/Winged helix DNA-binding domain"/>
    <property type="match status" value="1"/>
</dbReference>
<dbReference type="AlphaFoldDB" id="A0A2Z2NY30"/>
<evidence type="ECO:0000259" key="2">
    <source>
        <dbReference type="Pfam" id="PF13509"/>
    </source>
</evidence>
<keyword evidence="5" id="KW-1185">Reference proteome</keyword>
<dbReference type="KEGG" id="gai:IMCC3135_26700"/>
<dbReference type="PANTHER" id="PTHR37296">
    <property type="entry name" value="CONSERVED VIRULENCE FACTOR B"/>
    <property type="match status" value="1"/>
</dbReference>
<feature type="domain" description="Conserved virulence factor B-like winged helix" evidence="3">
    <location>
        <begin position="216"/>
        <end position="272"/>
    </location>
</feature>
<dbReference type="InterPro" id="IPR036388">
    <property type="entry name" value="WH-like_DNA-bd_sf"/>
</dbReference>
<evidence type="ECO:0000256" key="1">
    <source>
        <dbReference type="PIRNR" id="PIRNR012524"/>
    </source>
</evidence>
<comment type="similarity">
    <text evidence="1">Belongs to the CvfB family.</text>
</comment>
<evidence type="ECO:0000313" key="5">
    <source>
        <dbReference type="Proteomes" id="UP000250079"/>
    </source>
</evidence>
<sequence>MDIGLTQELVVLERNRNSLLLDDGAGGVVPLPTNEAELAEPGELLRVFIFVDAQGKPLATTKQPLVERNQCASLKVVDITNAGAFLDWGLAKNLLLPFAEQRRPLEVGRHESVLVYLDKSGRLAASSRLDHHMPETGEDFQPWQSVSLLIFQRTDLGLKAVIDNRVLGLLYKDEIFQDVRVGDTHQGYIKRVRPDGRIDLTLQPQKKMLQPNLADAIIENLQANNGVCFLSDKSSPEAIQSVFQVSKKNFKQTLSTLYRERRITIHPDRIELVEPDTGNH</sequence>
<accession>A0A2Z2NY30</accession>
<dbReference type="InterPro" id="IPR014464">
    <property type="entry name" value="CvfB_fam"/>
</dbReference>
<name>A0A2Z2NY30_9GAMM</name>
<dbReference type="EMBL" id="CP018632">
    <property type="protein sequence ID" value="ASJ75395.1"/>
    <property type="molecule type" value="Genomic_DNA"/>
</dbReference>
<dbReference type="PANTHER" id="PTHR37296:SF1">
    <property type="entry name" value="CONSERVED VIRULENCE FACTOR B"/>
    <property type="match status" value="1"/>
</dbReference>
<dbReference type="OrthoDB" id="9801597at2"/>
<proteinExistence type="inferred from homology"/>
<dbReference type="PIRSF" id="PIRSF012524">
    <property type="entry name" value="YitL_S1"/>
    <property type="match status" value="1"/>
</dbReference>
<dbReference type="Proteomes" id="UP000250079">
    <property type="component" value="Chromosome"/>
</dbReference>
<feature type="domain" description="Conserved virulence factor B first S1" evidence="2">
    <location>
        <begin position="3"/>
        <end position="62"/>
    </location>
</feature>
<gene>
    <name evidence="4" type="ORF">IMCC3135_26700</name>
</gene>
<organism evidence="4 5">
    <name type="scientific">Granulosicoccus antarcticus IMCC3135</name>
    <dbReference type="NCBI Taxonomy" id="1192854"/>
    <lineage>
        <taxon>Bacteria</taxon>
        <taxon>Pseudomonadati</taxon>
        <taxon>Pseudomonadota</taxon>
        <taxon>Gammaproteobacteria</taxon>
        <taxon>Chromatiales</taxon>
        <taxon>Granulosicoccaceae</taxon>
        <taxon>Granulosicoccus</taxon>
    </lineage>
</organism>
<evidence type="ECO:0000259" key="3">
    <source>
        <dbReference type="Pfam" id="PF17783"/>
    </source>
</evidence>
<evidence type="ECO:0000313" key="4">
    <source>
        <dbReference type="EMBL" id="ASJ75395.1"/>
    </source>
</evidence>
<reference evidence="4 5" key="1">
    <citation type="submission" date="2016-12" db="EMBL/GenBank/DDBJ databases">
        <authorList>
            <person name="Song W.-J."/>
            <person name="Kurnit D.M."/>
        </authorList>
    </citation>
    <scope>NUCLEOTIDE SEQUENCE [LARGE SCALE GENOMIC DNA]</scope>
    <source>
        <strain evidence="4 5">IMCC3135</strain>
    </source>
</reference>
<dbReference type="Gene3D" id="2.40.50.140">
    <property type="entry name" value="Nucleic acid-binding proteins"/>
    <property type="match status" value="2"/>
</dbReference>
<dbReference type="Pfam" id="PF17783">
    <property type="entry name" value="WHD_CvfB"/>
    <property type="match status" value="1"/>
</dbReference>
<dbReference type="InterPro" id="IPR039566">
    <property type="entry name" value="CvfB_S1_st"/>
</dbReference>
<feature type="domain" description="Conserved virulence factor B first S1" evidence="2">
    <location>
        <begin position="72"/>
        <end position="126"/>
    </location>
</feature>
<dbReference type="InterPro" id="IPR040764">
    <property type="entry name" value="CvfB_WH"/>
</dbReference>
<protein>
    <submittedName>
        <fullName evidence="4">Uncharacterized protein</fullName>
    </submittedName>
</protein>
<dbReference type="InterPro" id="IPR012340">
    <property type="entry name" value="NA-bd_OB-fold"/>
</dbReference>